<accession>A0A699KVA0</accession>
<comment type="caution">
    <text evidence="1">The sequence shown here is derived from an EMBL/GenBank/DDBJ whole genome shotgun (WGS) entry which is preliminary data.</text>
</comment>
<sequence>MSTPFNVDSSMLPETLLSKSEEDLEIPKFSADVFHIDVPILYAFTNEMVANIDVLTSSMKNWVPYECYC</sequence>
<name>A0A699KVA0_TANCI</name>
<dbReference type="AlphaFoldDB" id="A0A699KVA0"/>
<organism evidence="1">
    <name type="scientific">Tanacetum cinerariifolium</name>
    <name type="common">Dalmatian daisy</name>
    <name type="synonym">Chrysanthemum cinerariifolium</name>
    <dbReference type="NCBI Taxonomy" id="118510"/>
    <lineage>
        <taxon>Eukaryota</taxon>
        <taxon>Viridiplantae</taxon>
        <taxon>Streptophyta</taxon>
        <taxon>Embryophyta</taxon>
        <taxon>Tracheophyta</taxon>
        <taxon>Spermatophyta</taxon>
        <taxon>Magnoliopsida</taxon>
        <taxon>eudicotyledons</taxon>
        <taxon>Gunneridae</taxon>
        <taxon>Pentapetalae</taxon>
        <taxon>asterids</taxon>
        <taxon>campanulids</taxon>
        <taxon>Asterales</taxon>
        <taxon>Asteraceae</taxon>
        <taxon>Asteroideae</taxon>
        <taxon>Anthemideae</taxon>
        <taxon>Anthemidinae</taxon>
        <taxon>Tanacetum</taxon>
    </lineage>
</organism>
<proteinExistence type="predicted"/>
<reference evidence="1" key="1">
    <citation type="journal article" date="2019" name="Sci. Rep.">
        <title>Draft genome of Tanacetum cinerariifolium, the natural source of mosquito coil.</title>
        <authorList>
            <person name="Yamashiro T."/>
            <person name="Shiraishi A."/>
            <person name="Satake H."/>
            <person name="Nakayama K."/>
        </authorList>
    </citation>
    <scope>NUCLEOTIDE SEQUENCE</scope>
</reference>
<evidence type="ECO:0000313" key="1">
    <source>
        <dbReference type="EMBL" id="GFB13274.1"/>
    </source>
</evidence>
<dbReference type="EMBL" id="BKCJ010559090">
    <property type="protein sequence ID" value="GFB13274.1"/>
    <property type="molecule type" value="Genomic_DNA"/>
</dbReference>
<gene>
    <name evidence="1" type="ORF">Tci_685245</name>
</gene>
<protein>
    <submittedName>
        <fullName evidence="1">Uncharacterized protein</fullName>
    </submittedName>
</protein>